<feature type="signal peptide" evidence="3">
    <location>
        <begin position="1"/>
        <end position="29"/>
    </location>
</feature>
<dbReference type="AlphaFoldDB" id="A0A290QA66"/>
<evidence type="ECO:0000313" key="6">
    <source>
        <dbReference type="EMBL" id="ATC65549.1"/>
    </source>
</evidence>
<evidence type="ECO:0000259" key="5">
    <source>
        <dbReference type="Pfam" id="PF13472"/>
    </source>
</evidence>
<dbReference type="OrthoDB" id="194939at2"/>
<evidence type="ECO:0000313" key="7">
    <source>
        <dbReference type="Proteomes" id="UP000217265"/>
    </source>
</evidence>
<feature type="domain" description="SGNH hydrolase-type esterase" evidence="5">
    <location>
        <begin position="42"/>
        <end position="220"/>
    </location>
</feature>
<dbReference type="KEGG" id="vbh:CMV30_17215"/>
<dbReference type="Gene3D" id="3.40.50.1110">
    <property type="entry name" value="SGNH hydrolase"/>
    <property type="match status" value="1"/>
</dbReference>
<protein>
    <submittedName>
        <fullName evidence="6">Uncharacterized protein</fullName>
    </submittedName>
</protein>
<dbReference type="PANTHER" id="PTHR48081:SF30">
    <property type="entry name" value="ACETYL-HYDROLASE LIPR-RELATED"/>
    <property type="match status" value="1"/>
</dbReference>
<dbReference type="Gene3D" id="3.40.50.1820">
    <property type="entry name" value="alpha/beta hydrolase"/>
    <property type="match status" value="1"/>
</dbReference>
<dbReference type="EMBL" id="CP023344">
    <property type="protein sequence ID" value="ATC65549.1"/>
    <property type="molecule type" value="Genomic_DNA"/>
</dbReference>
<dbReference type="Pfam" id="PF07859">
    <property type="entry name" value="Abhydrolase_3"/>
    <property type="match status" value="1"/>
</dbReference>
<evidence type="ECO:0000259" key="4">
    <source>
        <dbReference type="Pfam" id="PF07859"/>
    </source>
</evidence>
<feature type="chain" id="PRO_5012222771" evidence="3">
    <location>
        <begin position="30"/>
        <end position="497"/>
    </location>
</feature>
<dbReference type="InterPro" id="IPR029058">
    <property type="entry name" value="AB_hydrolase_fold"/>
</dbReference>
<dbReference type="SUPFAM" id="SSF53474">
    <property type="entry name" value="alpha/beta-Hydrolases"/>
    <property type="match status" value="1"/>
</dbReference>
<dbReference type="Pfam" id="PF13472">
    <property type="entry name" value="Lipase_GDSL_2"/>
    <property type="match status" value="1"/>
</dbReference>
<accession>A0A290QA66</accession>
<dbReference type="InterPro" id="IPR013830">
    <property type="entry name" value="SGNH_hydro"/>
</dbReference>
<evidence type="ECO:0000256" key="3">
    <source>
        <dbReference type="SAM" id="SignalP"/>
    </source>
</evidence>
<dbReference type="Proteomes" id="UP000217265">
    <property type="component" value="Chromosome"/>
</dbReference>
<dbReference type="InterPro" id="IPR036514">
    <property type="entry name" value="SGNH_hydro_sf"/>
</dbReference>
<evidence type="ECO:0000256" key="2">
    <source>
        <dbReference type="ARBA" id="ARBA00022801"/>
    </source>
</evidence>
<dbReference type="SUPFAM" id="SSF52266">
    <property type="entry name" value="SGNH hydrolase"/>
    <property type="match status" value="1"/>
</dbReference>
<keyword evidence="3" id="KW-0732">Signal</keyword>
<organism evidence="6 7">
    <name type="scientific">Nibricoccus aquaticus</name>
    <dbReference type="NCBI Taxonomy" id="2576891"/>
    <lineage>
        <taxon>Bacteria</taxon>
        <taxon>Pseudomonadati</taxon>
        <taxon>Verrucomicrobiota</taxon>
        <taxon>Opitutia</taxon>
        <taxon>Opitutales</taxon>
        <taxon>Opitutaceae</taxon>
        <taxon>Nibricoccus</taxon>
    </lineage>
</organism>
<feature type="domain" description="Alpha/beta hydrolase fold-3" evidence="4">
    <location>
        <begin position="279"/>
        <end position="389"/>
    </location>
</feature>
<sequence>MVLLRSLPRWRFLCFVSCLGMSAALTCTAATGSETKPVRIMAVGDSITAGADFFSSYRYPLWEKLFGSGYVVEFVGTQSGETRIGPLLHEGYGGKNTEYLATTVPAHFQEHPADVVLLHSGHNHFVEEKPVAGILAATKTLIGKFREVNPHVTVLLAQVIPAGKLPKYAYIPELNRGIADLAAELDQPGQRVVLVDQSSGFDWTKDTVADLVHPNARGAEKMAEVWFQTLKKILPPPRRAFAPRKIAYKIVGDSSLDLHVFAPEKDARTTGNGGERPAILFFFGGGWTHGTPVQFYSECAHFADRGFVAISVDYRVAATHRATPFESVEDARDAVVWVQQHAAELGVDPARIVLAGASAGGHLAAVAALKADKQDAPAALLLLYPILDTSAEGFGHALFGDRFADFSPLQLLATKKKVLPSTIVIFGDADTAVPVKTVRAFQATAGEQGSRCDVVIYPGGEHPLYSYRAGGEPLRSEVLAEAERFLRSLGLMATTVH</sequence>
<keyword evidence="2" id="KW-0378">Hydrolase</keyword>
<dbReference type="InterPro" id="IPR013094">
    <property type="entry name" value="AB_hydrolase_3"/>
</dbReference>
<gene>
    <name evidence="6" type="ORF">CMV30_17215</name>
</gene>
<dbReference type="GO" id="GO:0004806">
    <property type="term" value="F:triacylglycerol lipase activity"/>
    <property type="evidence" value="ECO:0007669"/>
    <property type="project" value="TreeGrafter"/>
</dbReference>
<comment type="similarity">
    <text evidence="1">Belongs to the 'GDXG' lipolytic enzyme family.</text>
</comment>
<dbReference type="InterPro" id="IPR050300">
    <property type="entry name" value="GDXG_lipolytic_enzyme"/>
</dbReference>
<keyword evidence="7" id="KW-1185">Reference proteome</keyword>
<dbReference type="PANTHER" id="PTHR48081">
    <property type="entry name" value="AB HYDROLASE SUPERFAMILY PROTEIN C4A8.06C"/>
    <property type="match status" value="1"/>
</dbReference>
<proteinExistence type="inferred from homology"/>
<evidence type="ECO:0000256" key="1">
    <source>
        <dbReference type="ARBA" id="ARBA00010515"/>
    </source>
</evidence>
<reference evidence="6 7" key="1">
    <citation type="submission" date="2017-09" db="EMBL/GenBank/DDBJ databases">
        <title>Complete genome sequence of Verrucomicrobial strain HZ-65, isolated from freshwater.</title>
        <authorList>
            <person name="Choi A."/>
        </authorList>
    </citation>
    <scope>NUCLEOTIDE SEQUENCE [LARGE SCALE GENOMIC DNA]</scope>
    <source>
        <strain evidence="6 7">HZ-65</strain>
    </source>
</reference>
<name>A0A290QA66_9BACT</name>